<dbReference type="Pfam" id="PF08939">
    <property type="entry name" value="Bles03"/>
    <property type="match status" value="1"/>
</dbReference>
<proteinExistence type="inferred from homology"/>
<protein>
    <recommendedName>
        <fullName evidence="4">DUF1917 domain-containing protein</fullName>
    </recommendedName>
</protein>
<gene>
    <name evidence="2" type="ORF">UW79_C0002G0026</name>
</gene>
<dbReference type="PANTHER" id="PTHR31977">
    <property type="entry name" value="UPF0696 PROTEIN C11ORF68"/>
    <property type="match status" value="1"/>
</dbReference>
<evidence type="ECO:0008006" key="4">
    <source>
        <dbReference type="Google" id="ProtNLM"/>
    </source>
</evidence>
<dbReference type="InterPro" id="IPR015034">
    <property type="entry name" value="Bles03"/>
</dbReference>
<dbReference type="PANTHER" id="PTHR31977:SF1">
    <property type="entry name" value="UPF0696 PROTEIN C11ORF68"/>
    <property type="match status" value="1"/>
</dbReference>
<accession>A0A0G1NEU1</accession>
<comment type="caution">
    <text evidence="2">The sequence shown here is derived from an EMBL/GenBank/DDBJ whole genome shotgun (WGS) entry which is preliminary data.</text>
</comment>
<reference evidence="2 3" key="1">
    <citation type="journal article" date="2015" name="Nature">
        <title>rRNA introns, odd ribosomes, and small enigmatic genomes across a large radiation of phyla.</title>
        <authorList>
            <person name="Brown C.T."/>
            <person name="Hug L.A."/>
            <person name="Thomas B.C."/>
            <person name="Sharon I."/>
            <person name="Castelle C.J."/>
            <person name="Singh A."/>
            <person name="Wilkins M.J."/>
            <person name="Williams K.H."/>
            <person name="Banfield J.F."/>
        </authorList>
    </citation>
    <scope>NUCLEOTIDE SEQUENCE [LARGE SCALE GENOMIC DNA]</scope>
</reference>
<organism evidence="2 3">
    <name type="scientific">Candidatus Yanofskybacteria bacterium GW2011_GWA2_44_9</name>
    <dbReference type="NCBI Taxonomy" id="1619025"/>
    <lineage>
        <taxon>Bacteria</taxon>
        <taxon>Candidatus Yanofskyibacteriota</taxon>
    </lineage>
</organism>
<evidence type="ECO:0000313" key="3">
    <source>
        <dbReference type="Proteomes" id="UP000034032"/>
    </source>
</evidence>
<sequence length="144" mass="16834">MKTGKLFYDNRNPSKVTDVYWIFAERKMGAYPKGTMCGGKWLIFVNKERLDTVWRKIKYATEKGKLGYESKTATAKSNPLAGKSRQKVICVYTYDWTDEADIKRIRDELKKLGIAWKIPYKTDQDTFDGNYRGTVGQRISKYYE</sequence>
<comment type="similarity">
    <text evidence="1">Belongs to the UPF0696 family.</text>
</comment>
<name>A0A0G1NEU1_9BACT</name>
<evidence type="ECO:0000313" key="2">
    <source>
        <dbReference type="EMBL" id="KKT82709.1"/>
    </source>
</evidence>
<dbReference type="SUPFAM" id="SSF55418">
    <property type="entry name" value="eIF4e-like"/>
    <property type="match status" value="1"/>
</dbReference>
<dbReference type="Gene3D" id="3.30.760.10">
    <property type="entry name" value="RNA Cap, Translation Initiation Factor Eif4e"/>
    <property type="match status" value="1"/>
</dbReference>
<dbReference type="EMBL" id="LCJR01000002">
    <property type="protein sequence ID" value="KKT82709.1"/>
    <property type="molecule type" value="Genomic_DNA"/>
</dbReference>
<dbReference type="AlphaFoldDB" id="A0A0G1NEU1"/>
<dbReference type="Proteomes" id="UP000034032">
    <property type="component" value="Unassembled WGS sequence"/>
</dbReference>
<dbReference type="InterPro" id="IPR023398">
    <property type="entry name" value="TIF_eIF4e-like"/>
</dbReference>
<evidence type="ECO:0000256" key="1">
    <source>
        <dbReference type="ARBA" id="ARBA00010568"/>
    </source>
</evidence>